<sequence length="454" mass="48872">MRKLRAATTVAGAAVLLASLGFAAGPGAQAGDTNSQDVIEYRVHDAYPKGEALESAGLEVVKRVGDDVIVVGDANTGSRLEKLGLRAEVSRHLRQAPWSAPTLKPGAAPQDETYYGGYHTVNAHYANMDAAASAHPDLATVVNYGQSWRKQQGQGGYDLKAVCVTKKAEGDCAQKPDSKKPRFLLQSQIHAREIATGEMSYKYINYLVNGYGKDPEVTKLLDTTEIWVVPIVNPDGVNIVQSGGNSPKLHRKNADFTDADLRQCGDSAGSQPGVDLNRNFGYHWESNTSKCDQTTSTSNGAADSEPETKALEQLWANLFGDHRADGPDDRPDANARGTALMLHSYAGIIILPWEYTHSTHTPSDAQFRAMGADMSKFSGYQYGQAGELLYDAAGGSDDLAYGKLGIASFTIELGDSGGSCDGFTPQYSCVDGTFWPYMQKTFNYLASKAPSPYK</sequence>
<evidence type="ECO:0000313" key="12">
    <source>
        <dbReference type="Proteomes" id="UP001597419"/>
    </source>
</evidence>
<feature type="domain" description="Peptidase M14" evidence="10">
    <location>
        <begin position="117"/>
        <end position="454"/>
    </location>
</feature>
<keyword evidence="11" id="KW-0121">Carboxypeptidase</keyword>
<feature type="compositionally biased region" description="Polar residues" evidence="8">
    <location>
        <begin position="287"/>
        <end position="301"/>
    </location>
</feature>
<reference evidence="12" key="1">
    <citation type="journal article" date="2019" name="Int. J. Syst. Evol. Microbiol.">
        <title>The Global Catalogue of Microorganisms (GCM) 10K type strain sequencing project: providing services to taxonomists for standard genome sequencing and annotation.</title>
        <authorList>
            <consortium name="The Broad Institute Genomics Platform"/>
            <consortium name="The Broad Institute Genome Sequencing Center for Infectious Disease"/>
            <person name="Wu L."/>
            <person name="Ma J."/>
        </authorList>
    </citation>
    <scope>NUCLEOTIDE SEQUENCE [LARGE SCALE GENOMIC DNA]</scope>
    <source>
        <strain evidence="12">CGMCC 4.7643</strain>
    </source>
</reference>
<dbReference type="PROSITE" id="PS52035">
    <property type="entry name" value="PEPTIDASE_M14"/>
    <property type="match status" value="1"/>
</dbReference>
<feature type="signal peptide" evidence="9">
    <location>
        <begin position="1"/>
        <end position="23"/>
    </location>
</feature>
<evidence type="ECO:0000256" key="5">
    <source>
        <dbReference type="ARBA" id="ARBA00022833"/>
    </source>
</evidence>
<comment type="similarity">
    <text evidence="2 7">Belongs to the peptidase M14 family.</text>
</comment>
<dbReference type="Pfam" id="PF00246">
    <property type="entry name" value="Peptidase_M14"/>
    <property type="match status" value="1"/>
</dbReference>
<evidence type="ECO:0000313" key="11">
    <source>
        <dbReference type="EMBL" id="MFD2464378.1"/>
    </source>
</evidence>
<proteinExistence type="inferred from homology"/>
<dbReference type="RefSeq" id="WP_345405163.1">
    <property type="nucleotide sequence ID" value="NZ_BAABHG010000017.1"/>
</dbReference>
<comment type="cofactor">
    <cofactor evidence="1">
        <name>Zn(2+)</name>
        <dbReference type="ChEBI" id="CHEBI:29105"/>
    </cofactor>
</comment>
<evidence type="ECO:0000256" key="7">
    <source>
        <dbReference type="PROSITE-ProRule" id="PRU01379"/>
    </source>
</evidence>
<evidence type="ECO:0000256" key="6">
    <source>
        <dbReference type="ARBA" id="ARBA00023049"/>
    </source>
</evidence>
<evidence type="ECO:0000256" key="2">
    <source>
        <dbReference type="ARBA" id="ARBA00005988"/>
    </source>
</evidence>
<dbReference type="PANTHER" id="PTHR11705:SF143">
    <property type="entry name" value="SLL0236 PROTEIN"/>
    <property type="match status" value="1"/>
</dbReference>
<keyword evidence="4" id="KW-0378">Hydrolase</keyword>
<feature type="region of interest" description="Disordered" evidence="8">
    <location>
        <begin position="287"/>
        <end position="306"/>
    </location>
</feature>
<evidence type="ECO:0000256" key="9">
    <source>
        <dbReference type="SAM" id="SignalP"/>
    </source>
</evidence>
<evidence type="ECO:0000256" key="1">
    <source>
        <dbReference type="ARBA" id="ARBA00001947"/>
    </source>
</evidence>
<feature type="active site" description="Proton donor/acceptor" evidence="7">
    <location>
        <position position="412"/>
    </location>
</feature>
<dbReference type="PANTHER" id="PTHR11705">
    <property type="entry name" value="PROTEASE FAMILY M14 CARBOXYPEPTIDASE A,B"/>
    <property type="match status" value="1"/>
</dbReference>
<dbReference type="Gene3D" id="3.40.630.10">
    <property type="entry name" value="Zn peptidases"/>
    <property type="match status" value="1"/>
</dbReference>
<dbReference type="SMART" id="SM00631">
    <property type="entry name" value="Zn_pept"/>
    <property type="match status" value="1"/>
</dbReference>
<evidence type="ECO:0000259" key="10">
    <source>
        <dbReference type="PROSITE" id="PS52035"/>
    </source>
</evidence>
<keyword evidence="3" id="KW-0645">Protease</keyword>
<accession>A0ABW5GUA4</accession>
<keyword evidence="9" id="KW-0732">Signal</keyword>
<gene>
    <name evidence="11" type="ORF">ACFSYJ_37585</name>
</gene>
<dbReference type="InterPro" id="IPR000834">
    <property type="entry name" value="Peptidase_M14"/>
</dbReference>
<name>A0ABW5GUA4_9PSEU</name>
<dbReference type="Proteomes" id="UP001597419">
    <property type="component" value="Unassembled WGS sequence"/>
</dbReference>
<keyword evidence="6" id="KW-0482">Metalloprotease</keyword>
<keyword evidence="5" id="KW-0862">Zinc</keyword>
<dbReference type="EMBL" id="JBHUKU010000025">
    <property type="protein sequence ID" value="MFD2464378.1"/>
    <property type="molecule type" value="Genomic_DNA"/>
</dbReference>
<feature type="chain" id="PRO_5046282812" evidence="9">
    <location>
        <begin position="24"/>
        <end position="454"/>
    </location>
</feature>
<evidence type="ECO:0000256" key="8">
    <source>
        <dbReference type="SAM" id="MobiDB-lite"/>
    </source>
</evidence>
<organism evidence="11 12">
    <name type="scientific">Amycolatopsis samaneae</name>
    <dbReference type="NCBI Taxonomy" id="664691"/>
    <lineage>
        <taxon>Bacteria</taxon>
        <taxon>Bacillati</taxon>
        <taxon>Actinomycetota</taxon>
        <taxon>Actinomycetes</taxon>
        <taxon>Pseudonocardiales</taxon>
        <taxon>Pseudonocardiaceae</taxon>
        <taxon>Amycolatopsis</taxon>
    </lineage>
</organism>
<dbReference type="SUPFAM" id="SSF53187">
    <property type="entry name" value="Zn-dependent exopeptidases"/>
    <property type="match status" value="1"/>
</dbReference>
<evidence type="ECO:0000256" key="4">
    <source>
        <dbReference type="ARBA" id="ARBA00022801"/>
    </source>
</evidence>
<keyword evidence="12" id="KW-1185">Reference proteome</keyword>
<evidence type="ECO:0000256" key="3">
    <source>
        <dbReference type="ARBA" id="ARBA00022670"/>
    </source>
</evidence>
<dbReference type="GO" id="GO:0004180">
    <property type="term" value="F:carboxypeptidase activity"/>
    <property type="evidence" value="ECO:0007669"/>
    <property type="project" value="UniProtKB-KW"/>
</dbReference>
<comment type="caution">
    <text evidence="11">The sequence shown here is derived from an EMBL/GenBank/DDBJ whole genome shotgun (WGS) entry which is preliminary data.</text>
</comment>
<protein>
    <submittedName>
        <fullName evidence="11">M14 family zinc carboxypeptidase</fullName>
    </submittedName>
</protein>